<dbReference type="RefSeq" id="WP_160692929.1">
    <property type="nucleotide sequence ID" value="NZ_CP047897.1"/>
</dbReference>
<dbReference type="KEGG" id="nib:GU926_14005"/>
<reference evidence="1 2" key="1">
    <citation type="submission" date="2020-01" db="EMBL/GenBank/DDBJ databases">
        <authorList>
            <person name="Kim M."/>
        </authorList>
    </citation>
    <scope>NUCLEOTIDE SEQUENCE [LARGE SCALE GENOMIC DNA]</scope>
    <source>
        <strain evidence="1 2">BT10</strain>
    </source>
</reference>
<dbReference type="AlphaFoldDB" id="A0A6P1P270"/>
<proteinExistence type="predicted"/>
<protein>
    <submittedName>
        <fullName evidence="1">Uncharacterized protein</fullName>
    </submittedName>
</protein>
<sequence length="87" mass="9766">MRFFFLPSLVALVLLNLWFPVQPAVYLSHCAQDRHALQARALAMKPASLPEADAEEAYPDDLDGQQVALEGLEALTQTMIQKLKMIR</sequence>
<dbReference type="EMBL" id="CP047897">
    <property type="protein sequence ID" value="QHL88483.1"/>
    <property type="molecule type" value="Genomic_DNA"/>
</dbReference>
<gene>
    <name evidence="1" type="ORF">GU926_14005</name>
</gene>
<evidence type="ECO:0000313" key="2">
    <source>
        <dbReference type="Proteomes" id="UP000464214"/>
    </source>
</evidence>
<dbReference type="Proteomes" id="UP000464214">
    <property type="component" value="Chromosome"/>
</dbReference>
<name>A0A6P1P270_9BACT</name>
<evidence type="ECO:0000313" key="1">
    <source>
        <dbReference type="EMBL" id="QHL88483.1"/>
    </source>
</evidence>
<organism evidence="1 2">
    <name type="scientific">Nibribacter ruber</name>
    <dbReference type="NCBI Taxonomy" id="2698458"/>
    <lineage>
        <taxon>Bacteria</taxon>
        <taxon>Pseudomonadati</taxon>
        <taxon>Bacteroidota</taxon>
        <taxon>Cytophagia</taxon>
        <taxon>Cytophagales</taxon>
        <taxon>Hymenobacteraceae</taxon>
        <taxon>Nibribacter</taxon>
    </lineage>
</organism>
<accession>A0A6P1P270</accession>
<keyword evidence="2" id="KW-1185">Reference proteome</keyword>